<dbReference type="EMBL" id="PYWC01000013">
    <property type="protein sequence ID" value="PWW78649.1"/>
    <property type="molecule type" value="Genomic_DNA"/>
</dbReference>
<keyword evidence="1" id="KW-0812">Transmembrane</keyword>
<organism evidence="2 3">
    <name type="scientific">Tuber magnatum</name>
    <name type="common">white Piedmont truffle</name>
    <dbReference type="NCBI Taxonomy" id="42249"/>
    <lineage>
        <taxon>Eukaryota</taxon>
        <taxon>Fungi</taxon>
        <taxon>Dikarya</taxon>
        <taxon>Ascomycota</taxon>
        <taxon>Pezizomycotina</taxon>
        <taxon>Pezizomycetes</taxon>
        <taxon>Pezizales</taxon>
        <taxon>Tuberaceae</taxon>
        <taxon>Tuber</taxon>
    </lineage>
</organism>
<evidence type="ECO:0000256" key="1">
    <source>
        <dbReference type="SAM" id="Phobius"/>
    </source>
</evidence>
<sequence>MAGLSHFFAGVSKQRLPLMIILASFGGHLAVFIDTRYTRHLDARYRRDVEEANCEYERTFREYQRIVNVNPLHGGTE</sequence>
<comment type="caution">
    <text evidence="2">The sequence shown here is derived from an EMBL/GenBank/DDBJ whole genome shotgun (WGS) entry which is preliminary data.</text>
</comment>
<name>A0A317SW71_9PEZI</name>
<reference evidence="2 3" key="1">
    <citation type="submission" date="2018-03" db="EMBL/GenBank/DDBJ databases">
        <title>Genomes of Pezizomycetes fungi and the evolution of truffles.</title>
        <authorList>
            <person name="Murat C."/>
            <person name="Payen T."/>
            <person name="Noel B."/>
            <person name="Kuo A."/>
            <person name="Martin F.M."/>
        </authorList>
    </citation>
    <scope>NUCLEOTIDE SEQUENCE [LARGE SCALE GENOMIC DNA]</scope>
    <source>
        <strain evidence="2">091103-1</strain>
    </source>
</reference>
<evidence type="ECO:0000313" key="3">
    <source>
        <dbReference type="Proteomes" id="UP000246991"/>
    </source>
</evidence>
<proteinExistence type="predicted"/>
<keyword evidence="1" id="KW-0472">Membrane</keyword>
<evidence type="ECO:0000313" key="2">
    <source>
        <dbReference type="EMBL" id="PWW78649.1"/>
    </source>
</evidence>
<protein>
    <submittedName>
        <fullName evidence="2">Uncharacterized protein</fullName>
    </submittedName>
</protein>
<dbReference type="Proteomes" id="UP000246991">
    <property type="component" value="Unassembled WGS sequence"/>
</dbReference>
<feature type="transmembrane region" description="Helical" evidence="1">
    <location>
        <begin position="16"/>
        <end position="37"/>
    </location>
</feature>
<gene>
    <name evidence="2" type="ORF">C7212DRAFT_308908</name>
</gene>
<dbReference type="AlphaFoldDB" id="A0A317SW71"/>
<accession>A0A317SW71</accession>
<keyword evidence="1" id="KW-1133">Transmembrane helix</keyword>
<keyword evidence="3" id="KW-1185">Reference proteome</keyword>